<evidence type="ECO:0000313" key="3">
    <source>
        <dbReference type="RefSeq" id="XP_033167051.1"/>
    </source>
</evidence>
<gene>
    <name evidence="3" type="primary">LOC117145483</name>
</gene>
<reference evidence="3" key="1">
    <citation type="submission" date="2025-08" db="UniProtKB">
        <authorList>
            <consortium name="RefSeq"/>
        </authorList>
    </citation>
    <scope>IDENTIFICATION</scope>
    <source>
        <strain evidence="3">Mau12</strain>
        <tissue evidence="3">Whole Body</tissue>
    </source>
</reference>
<dbReference type="Proteomes" id="UP000515162">
    <property type="component" value="Chromosome 3R"/>
</dbReference>
<name>A0A6P8KUZ6_DROMA</name>
<proteinExistence type="predicted"/>
<feature type="compositionally biased region" description="Low complexity" evidence="1">
    <location>
        <begin position="25"/>
        <end position="48"/>
    </location>
</feature>
<protein>
    <submittedName>
        <fullName evidence="3">Uncharacterized protein LOC117145483</fullName>
    </submittedName>
</protein>
<keyword evidence="2" id="KW-1185">Reference proteome</keyword>
<dbReference type="AlphaFoldDB" id="A0A6P8KUZ6"/>
<feature type="region of interest" description="Disordered" evidence="1">
    <location>
        <begin position="1"/>
        <end position="48"/>
    </location>
</feature>
<dbReference type="GeneID" id="117145483"/>
<evidence type="ECO:0000313" key="2">
    <source>
        <dbReference type="Proteomes" id="UP000515162"/>
    </source>
</evidence>
<sequence>MIQKATVDGEVDGCQGKQNFPWEPQDLQDFQDQHQMQQQKQKQNENQNPAVQLAAGALCCRRDTLYVYKRRQTYFLSTRINFAFQIYIFKLSNHGEAKARKGRIKSKFTKT</sequence>
<accession>A0A6P8KUZ6</accession>
<dbReference type="RefSeq" id="XP_033167051.1">
    <property type="nucleotide sequence ID" value="XM_033311160.1"/>
</dbReference>
<evidence type="ECO:0000256" key="1">
    <source>
        <dbReference type="SAM" id="MobiDB-lite"/>
    </source>
</evidence>
<organism evidence="2 3">
    <name type="scientific">Drosophila mauritiana</name>
    <name type="common">Fruit fly</name>
    <dbReference type="NCBI Taxonomy" id="7226"/>
    <lineage>
        <taxon>Eukaryota</taxon>
        <taxon>Metazoa</taxon>
        <taxon>Ecdysozoa</taxon>
        <taxon>Arthropoda</taxon>
        <taxon>Hexapoda</taxon>
        <taxon>Insecta</taxon>
        <taxon>Pterygota</taxon>
        <taxon>Neoptera</taxon>
        <taxon>Endopterygota</taxon>
        <taxon>Diptera</taxon>
        <taxon>Brachycera</taxon>
        <taxon>Muscomorpha</taxon>
        <taxon>Ephydroidea</taxon>
        <taxon>Drosophilidae</taxon>
        <taxon>Drosophila</taxon>
        <taxon>Sophophora</taxon>
    </lineage>
</organism>